<dbReference type="AlphaFoldDB" id="A0A7M1KPT8"/>
<keyword evidence="4" id="KW-0843">Virulence</keyword>
<name>A0A7M1KPT8_9PSED</name>
<dbReference type="Pfam" id="PF03536">
    <property type="entry name" value="VRP3"/>
    <property type="match status" value="1"/>
</dbReference>
<dbReference type="GO" id="GO:0005576">
    <property type="term" value="C:extracellular region"/>
    <property type="evidence" value="ECO:0007669"/>
    <property type="project" value="UniProtKB-SubCell"/>
</dbReference>
<evidence type="ECO:0000313" key="6">
    <source>
        <dbReference type="EMBL" id="QOQ78233.1"/>
    </source>
</evidence>
<comment type="similarity">
    <text evidence="2">Belongs to the phosphothreonine lyase family.</text>
</comment>
<evidence type="ECO:0000256" key="2">
    <source>
        <dbReference type="ARBA" id="ARBA00009168"/>
    </source>
</evidence>
<evidence type="ECO:0000313" key="7">
    <source>
        <dbReference type="Proteomes" id="UP000594923"/>
    </source>
</evidence>
<keyword evidence="5" id="KW-0456">Lyase</keyword>
<dbReference type="InterPro" id="IPR003519">
    <property type="entry name" value="OspF/SpvC"/>
</dbReference>
<accession>A0A7M1KPT8</accession>
<gene>
    <name evidence="6" type="ORF">IMF22_12685</name>
</gene>
<evidence type="ECO:0000256" key="4">
    <source>
        <dbReference type="ARBA" id="ARBA00023026"/>
    </source>
</evidence>
<keyword evidence="3" id="KW-0964">Secreted</keyword>
<dbReference type="Proteomes" id="UP000594923">
    <property type="component" value="Chromosome"/>
</dbReference>
<dbReference type="InterPro" id="IPR038498">
    <property type="entry name" value="OspF/SpvC_sf"/>
</dbReference>
<proteinExistence type="inferred from homology"/>
<dbReference type="Gene3D" id="3.30.2430.10">
    <property type="entry name" value="phosphothreonine lyase"/>
    <property type="match status" value="1"/>
</dbReference>
<evidence type="ECO:0000256" key="1">
    <source>
        <dbReference type="ARBA" id="ARBA00004613"/>
    </source>
</evidence>
<dbReference type="EMBL" id="CP063073">
    <property type="protein sequence ID" value="QOQ78233.1"/>
    <property type="molecule type" value="Genomic_DNA"/>
</dbReference>
<organism evidence="6 7">
    <name type="scientific">Pseudomonas poae</name>
    <dbReference type="NCBI Taxonomy" id="200451"/>
    <lineage>
        <taxon>Bacteria</taxon>
        <taxon>Pseudomonadati</taxon>
        <taxon>Pseudomonadota</taxon>
        <taxon>Gammaproteobacteria</taxon>
        <taxon>Pseudomonadales</taxon>
        <taxon>Pseudomonadaceae</taxon>
        <taxon>Pseudomonas</taxon>
    </lineage>
</organism>
<reference evidence="6 7" key="1">
    <citation type="submission" date="2020-10" db="EMBL/GenBank/DDBJ databases">
        <title>High quality whole genome sequence of Pseudomonas poae PMA22.</title>
        <authorList>
            <person name="Hernandez J.G."/>
            <person name="Rodriguez P."/>
            <person name="Cuevas C."/>
            <person name="de la Calle F."/>
            <person name="Galan B."/>
            <person name="Garcia J.L."/>
        </authorList>
    </citation>
    <scope>NUCLEOTIDE SEQUENCE [LARGE SCALE GENOMIC DNA]</scope>
    <source>
        <strain evidence="6 7">PMA22</strain>
    </source>
</reference>
<evidence type="ECO:0000256" key="5">
    <source>
        <dbReference type="ARBA" id="ARBA00023239"/>
    </source>
</evidence>
<evidence type="ECO:0000256" key="3">
    <source>
        <dbReference type="ARBA" id="ARBA00022525"/>
    </source>
</evidence>
<sequence>MSNAEVARHANVSFTPNHGVPTYEVAKQSTGEIFAGWSSQNKAFKYKNFPFIKFTRTPAKDEGRSVGDKFHISVAQKDMAKAFEVVGKLINSEDSPINSWKATDVSRADPRDTRISQGAQFTLYPKPDRTDGTYSPEHMGKIQALVKAIEQALQEAGISKSEHKPASDVSAPAWGYVSYRNEDRSNRVGSESQSAALKQEPFFKLIAGIAP</sequence>
<comment type="subcellular location">
    <subcellularLocation>
        <location evidence="1">Secreted</location>
    </subcellularLocation>
</comment>
<protein>
    <submittedName>
        <fullName evidence="6">Type III effector</fullName>
    </submittedName>
</protein>
<dbReference type="GO" id="GO:0016829">
    <property type="term" value="F:lyase activity"/>
    <property type="evidence" value="ECO:0007669"/>
    <property type="project" value="UniProtKB-KW"/>
</dbReference>